<gene>
    <name evidence="2" type="ORF">B0A65_11440</name>
</gene>
<sequence>MSTSGLGELFQFIGHFLFIAISLTLLIYGIWKTGKTRHILVFLSIIVFGIYLIWVFTKNSQKNELEQSYVGEYELTKYKDCPDCILKLNPDNSYTIYSSDKEYESGKWKYFDDGDIFYVEFDNNGQLGYNEYEYRE</sequence>
<feature type="transmembrane region" description="Helical" evidence="1">
    <location>
        <begin position="38"/>
        <end position="57"/>
    </location>
</feature>
<evidence type="ECO:0000313" key="2">
    <source>
        <dbReference type="EMBL" id="OXA79152.1"/>
    </source>
</evidence>
<dbReference type="EMBL" id="MUGV01000018">
    <property type="protein sequence ID" value="OXA79152.1"/>
    <property type="molecule type" value="Genomic_DNA"/>
</dbReference>
<keyword evidence="1" id="KW-0472">Membrane</keyword>
<comment type="caution">
    <text evidence="2">The sequence shown here is derived from an EMBL/GenBank/DDBJ whole genome shotgun (WGS) entry which is preliminary data.</text>
</comment>
<keyword evidence="3" id="KW-1185">Reference proteome</keyword>
<name>A0ABX4BRF7_FLAFR</name>
<feature type="transmembrane region" description="Helical" evidence="1">
    <location>
        <begin position="12"/>
        <end position="31"/>
    </location>
</feature>
<keyword evidence="1" id="KW-0812">Transmembrane</keyword>
<accession>A0ABX4BRF7</accession>
<dbReference type="Proteomes" id="UP000198382">
    <property type="component" value="Unassembled WGS sequence"/>
</dbReference>
<evidence type="ECO:0000313" key="3">
    <source>
        <dbReference type="Proteomes" id="UP000198382"/>
    </source>
</evidence>
<organism evidence="2 3">
    <name type="scientific">Flavobacterium frigidimaris</name>
    <dbReference type="NCBI Taxonomy" id="262320"/>
    <lineage>
        <taxon>Bacteria</taxon>
        <taxon>Pseudomonadati</taxon>
        <taxon>Bacteroidota</taxon>
        <taxon>Flavobacteriia</taxon>
        <taxon>Flavobacteriales</taxon>
        <taxon>Flavobacteriaceae</taxon>
        <taxon>Flavobacterium</taxon>
    </lineage>
</organism>
<dbReference type="RefSeq" id="WP_074659002.1">
    <property type="nucleotide sequence ID" value="NZ_MUGV01000018.1"/>
</dbReference>
<proteinExistence type="predicted"/>
<keyword evidence="1" id="KW-1133">Transmembrane helix</keyword>
<reference evidence="2 3" key="1">
    <citation type="submission" date="2016-11" db="EMBL/GenBank/DDBJ databases">
        <title>Whole genomes of Flavobacteriaceae.</title>
        <authorList>
            <person name="Stine C."/>
            <person name="Li C."/>
            <person name="Tadesse D."/>
        </authorList>
    </citation>
    <scope>NUCLEOTIDE SEQUENCE [LARGE SCALE GENOMIC DNA]</scope>
    <source>
        <strain evidence="2 3">DSM 15937</strain>
    </source>
</reference>
<evidence type="ECO:0000256" key="1">
    <source>
        <dbReference type="SAM" id="Phobius"/>
    </source>
</evidence>
<protein>
    <submittedName>
        <fullName evidence="2">Uncharacterized protein</fullName>
    </submittedName>
</protein>